<dbReference type="SMART" id="SM00382">
    <property type="entry name" value="AAA"/>
    <property type="match status" value="1"/>
</dbReference>
<keyword evidence="1" id="KW-0547">Nucleotide-binding</keyword>
<evidence type="ECO:0000313" key="5">
    <source>
        <dbReference type="Proteomes" id="UP001501094"/>
    </source>
</evidence>
<evidence type="ECO:0000256" key="2">
    <source>
        <dbReference type="ARBA" id="ARBA00022840"/>
    </source>
</evidence>
<gene>
    <name evidence="4" type="ORF">GCM10009751_21620</name>
</gene>
<evidence type="ECO:0000259" key="3">
    <source>
        <dbReference type="SMART" id="SM00382"/>
    </source>
</evidence>
<accession>A0ABN2NCV1</accession>
<dbReference type="InterPro" id="IPR027417">
    <property type="entry name" value="P-loop_NTPase"/>
</dbReference>
<dbReference type="InterPro" id="IPR011990">
    <property type="entry name" value="TPR-like_helical_dom_sf"/>
</dbReference>
<proteinExistence type="predicted"/>
<dbReference type="Gene3D" id="1.25.40.10">
    <property type="entry name" value="Tetratricopeptide repeat domain"/>
    <property type="match status" value="1"/>
</dbReference>
<dbReference type="Gene3D" id="3.40.50.300">
    <property type="entry name" value="P-loop containing nucleotide triphosphate hydrolases"/>
    <property type="match status" value="1"/>
</dbReference>
<dbReference type="SUPFAM" id="SSF48452">
    <property type="entry name" value="TPR-like"/>
    <property type="match status" value="1"/>
</dbReference>
<dbReference type="EMBL" id="BAAANL010000004">
    <property type="protein sequence ID" value="GAA1863415.1"/>
    <property type="molecule type" value="Genomic_DNA"/>
</dbReference>
<name>A0ABN2NCV1_9MICO</name>
<dbReference type="PANTHER" id="PTHR16305:SF28">
    <property type="entry name" value="GUANYLATE CYCLASE DOMAIN-CONTAINING PROTEIN"/>
    <property type="match status" value="1"/>
</dbReference>
<dbReference type="PANTHER" id="PTHR16305">
    <property type="entry name" value="TESTICULAR SOLUBLE ADENYLYL CYCLASE"/>
    <property type="match status" value="1"/>
</dbReference>
<dbReference type="InterPro" id="IPR003593">
    <property type="entry name" value="AAA+_ATPase"/>
</dbReference>
<organism evidence="4 5">
    <name type="scientific">Myceligenerans crystallogenes</name>
    <dbReference type="NCBI Taxonomy" id="316335"/>
    <lineage>
        <taxon>Bacteria</taxon>
        <taxon>Bacillati</taxon>
        <taxon>Actinomycetota</taxon>
        <taxon>Actinomycetes</taxon>
        <taxon>Micrococcales</taxon>
        <taxon>Promicromonosporaceae</taxon>
        <taxon>Myceligenerans</taxon>
    </lineage>
</organism>
<dbReference type="InterPro" id="IPR041664">
    <property type="entry name" value="AAA_16"/>
</dbReference>
<sequence>MDRTGLVDDSVSDGPELFVDRVDLMEELRALAADTVAGRGRVLIVDGVSGMGKTTLVREFLRREQECRVILVTCSSLIGPGIPGGVFRRIAEKLLPPQREPSAFGKVRGLLTRAADQAAPDVMSMFIPAGGAMYSAGKAIVQASIGPGVTPADSLRPFALGQARYLAEGLVKAARDGKPVVLIVDDIQECDLTSLEVLDELMRHIVGERFGVVVTHAVDGGSTATASAAVASVLRMWADGRPHVRRRDLAGLPAEAVDELVRHSRADAPADLSRALYQHTQGDPAFVTMFLEAWEPVHGAEFRLPEGGTRALAAERLARFEGQGREQDLEILAAAAIQGQVFLSAHVAQAAGVSHDVVLARLAAISRQGNLIEPAPEAEFPAWMDGDDAEASDVYRFEHRALWQLVATKQTDTQRKRRHAQIAQALTWGPVRDLPLARRVEIARHLRAGGRECLVEAAQAHYDLAYDAAVGRRVGEKVVGGLSFAEAEDHASTAIDTARSLTNRQEPQDLRDARLIKAIELLLSLTEVRWRGMHQPAGGADVDRLAEEAEQAAERLADPGLLIRTTLQRGKTLLATQGVAPSLAKLGKAVDMAEAHGDVVVEYIARVEHGRQLPKQNLAAGLAELRRAERLYETITREAGPGDPILEHARNLGEMQLGINLYDSGELGESLERVRSCVDRLRGERFSAELPIALNYLAQIYLGLGLHDDAERALREALLLEEDRGGDSGWHACNQALLARLLMERGSGDGEDALALAAEAWGETQRTWLVNLVPIVRNLYAETLLLGSDRMTPASARLEQAERLAAQTCEETGRSGMVRSRIAGFSLRSRVQTRLGNVGAAVEHARTAVRILDEVGDMPALRSEEVYFHAAVVLNAAGFADDAADLLQRARIEVRRKAATLPDAALRERFRTGVPLNAAIAGGLEPAPGVGH</sequence>
<protein>
    <recommendedName>
        <fullName evidence="3">AAA+ ATPase domain-containing protein</fullName>
    </recommendedName>
</protein>
<keyword evidence="5" id="KW-1185">Reference proteome</keyword>
<dbReference type="Proteomes" id="UP001501094">
    <property type="component" value="Unassembled WGS sequence"/>
</dbReference>
<feature type="domain" description="AAA+ ATPase" evidence="3">
    <location>
        <begin position="39"/>
        <end position="248"/>
    </location>
</feature>
<evidence type="ECO:0000256" key="1">
    <source>
        <dbReference type="ARBA" id="ARBA00022741"/>
    </source>
</evidence>
<evidence type="ECO:0000313" key="4">
    <source>
        <dbReference type="EMBL" id="GAA1863415.1"/>
    </source>
</evidence>
<dbReference type="SUPFAM" id="SSF52540">
    <property type="entry name" value="P-loop containing nucleoside triphosphate hydrolases"/>
    <property type="match status" value="1"/>
</dbReference>
<keyword evidence="2" id="KW-0067">ATP-binding</keyword>
<comment type="caution">
    <text evidence="4">The sequence shown here is derived from an EMBL/GenBank/DDBJ whole genome shotgun (WGS) entry which is preliminary data.</text>
</comment>
<reference evidence="4 5" key="1">
    <citation type="journal article" date="2019" name="Int. J. Syst. Evol. Microbiol.">
        <title>The Global Catalogue of Microorganisms (GCM) 10K type strain sequencing project: providing services to taxonomists for standard genome sequencing and annotation.</title>
        <authorList>
            <consortium name="The Broad Institute Genomics Platform"/>
            <consortium name="The Broad Institute Genome Sequencing Center for Infectious Disease"/>
            <person name="Wu L."/>
            <person name="Ma J."/>
        </authorList>
    </citation>
    <scope>NUCLEOTIDE SEQUENCE [LARGE SCALE GENOMIC DNA]</scope>
    <source>
        <strain evidence="4 5">JCM 14326</strain>
    </source>
</reference>
<dbReference type="Pfam" id="PF13191">
    <property type="entry name" value="AAA_16"/>
    <property type="match status" value="1"/>
</dbReference>